<feature type="transmembrane region" description="Helical" evidence="2">
    <location>
        <begin position="250"/>
        <end position="269"/>
    </location>
</feature>
<proteinExistence type="predicted"/>
<reference evidence="4" key="1">
    <citation type="submission" date="2020-07" db="EMBL/GenBank/DDBJ databases">
        <title>Genome sequence and genetic diversity analysis of an under-domesticated orphan crop, white fonio (Digitaria exilis).</title>
        <authorList>
            <person name="Bennetzen J.L."/>
            <person name="Chen S."/>
            <person name="Ma X."/>
            <person name="Wang X."/>
            <person name="Yssel A.E.J."/>
            <person name="Chaluvadi S.R."/>
            <person name="Johnson M."/>
            <person name="Gangashetty P."/>
            <person name="Hamidou F."/>
            <person name="Sanogo M.D."/>
            <person name="Zwaenepoel A."/>
            <person name="Wallace J."/>
            <person name="Van De Peer Y."/>
            <person name="Van Deynze A."/>
        </authorList>
    </citation>
    <scope>NUCLEOTIDE SEQUENCE</scope>
    <source>
        <tissue evidence="4">Leaves</tissue>
    </source>
</reference>
<dbReference type="PANTHER" id="PTHR31672">
    <property type="entry name" value="BNACNNG10540D PROTEIN"/>
    <property type="match status" value="1"/>
</dbReference>
<feature type="region of interest" description="Disordered" evidence="1">
    <location>
        <begin position="20"/>
        <end position="128"/>
    </location>
</feature>
<evidence type="ECO:0000259" key="3">
    <source>
        <dbReference type="PROSITE" id="PS50181"/>
    </source>
</evidence>
<evidence type="ECO:0000313" key="4">
    <source>
        <dbReference type="EMBL" id="KAF8658457.1"/>
    </source>
</evidence>
<dbReference type="InterPro" id="IPR036047">
    <property type="entry name" value="F-box-like_dom_sf"/>
</dbReference>
<feature type="domain" description="F-box" evidence="3">
    <location>
        <begin position="380"/>
        <end position="426"/>
    </location>
</feature>
<organism evidence="4 5">
    <name type="scientific">Digitaria exilis</name>
    <dbReference type="NCBI Taxonomy" id="1010633"/>
    <lineage>
        <taxon>Eukaryota</taxon>
        <taxon>Viridiplantae</taxon>
        <taxon>Streptophyta</taxon>
        <taxon>Embryophyta</taxon>
        <taxon>Tracheophyta</taxon>
        <taxon>Spermatophyta</taxon>
        <taxon>Magnoliopsida</taxon>
        <taxon>Liliopsida</taxon>
        <taxon>Poales</taxon>
        <taxon>Poaceae</taxon>
        <taxon>PACMAD clade</taxon>
        <taxon>Panicoideae</taxon>
        <taxon>Panicodae</taxon>
        <taxon>Paniceae</taxon>
        <taxon>Anthephorinae</taxon>
        <taxon>Digitaria</taxon>
    </lineage>
</organism>
<evidence type="ECO:0000256" key="1">
    <source>
        <dbReference type="SAM" id="MobiDB-lite"/>
    </source>
</evidence>
<protein>
    <recommendedName>
        <fullName evidence="3">F-box domain-containing protein</fullName>
    </recommendedName>
</protein>
<feature type="region of interest" description="Disordered" evidence="1">
    <location>
        <begin position="140"/>
        <end position="204"/>
    </location>
</feature>
<dbReference type="CDD" id="cd22157">
    <property type="entry name" value="F-box_AtFBW1-like"/>
    <property type="match status" value="1"/>
</dbReference>
<keyword evidence="2" id="KW-0812">Transmembrane</keyword>
<name>A0A835ABZ4_9POAL</name>
<accession>A0A835ABZ4</accession>
<keyword evidence="2" id="KW-0472">Membrane</keyword>
<evidence type="ECO:0000313" key="5">
    <source>
        <dbReference type="Proteomes" id="UP000636709"/>
    </source>
</evidence>
<feature type="compositionally biased region" description="Gly residues" evidence="1">
    <location>
        <begin position="182"/>
        <end position="192"/>
    </location>
</feature>
<dbReference type="EMBL" id="JACEFO010002479">
    <property type="protein sequence ID" value="KAF8658457.1"/>
    <property type="molecule type" value="Genomic_DNA"/>
</dbReference>
<dbReference type="Proteomes" id="UP000636709">
    <property type="component" value="Unassembled WGS sequence"/>
</dbReference>
<comment type="caution">
    <text evidence="4">The sequence shown here is derived from an EMBL/GenBank/DDBJ whole genome shotgun (WGS) entry which is preliminary data.</text>
</comment>
<dbReference type="SUPFAM" id="SSF81383">
    <property type="entry name" value="F-box domain"/>
    <property type="match status" value="1"/>
</dbReference>
<sequence>MDASREEAASADVAVQAFASRSLAMQPHHQQARDQTVSPSDKKKLEQSILPSLPRCRAKEAGRWPPGFANPVETGRFRGNRSSPLPASGRSRSLPPLAAVVPSPELRRAEGGSTRSGPRGGKVGNRSVWAVSRAAQRGAEKLRKEKAAAEGNYPPGDAPYDEEAELERALHQSRAEEEGGAYEHGGGSGSRGGNPMSRLFGRSSSVRQTPGVVDYNLGSARGSTQPRIDTGKWTQKVQIIRSLRIAAPKMIKMILVMVMAVTGVVAVPVKVLVVAAVAVMVAVPVAMVVVAGAVVLAGVVADFVSQPLPSAGGRTNRFGFVNPGGHPILKEGGRAVSASPQSIEIWDPFRRRSLRALMLPAAVAVESTKGRRKRQQVTLASASPYIPDDVVRRILLRLPSQSILRCRAVCKAWRQMASNHRFTREHHSLQPSLPLVSFLRGATSSSTNEEVDSVPVDCCIEAFDLHSDEFRPTVRFKDTSCGGRFDVRFYVCNPARHQWTHLPAPLPSLWFAGFHHHEPTGEYRALFYRDDCTDDQWPGTDYYILLILLRGHSSVGFYPRSVVRALHGGGDELRRLCECTKKGHTIVHYESSGSPLVPPWMLHAAFTW</sequence>
<keyword evidence="5" id="KW-1185">Reference proteome</keyword>
<feature type="compositionally biased region" description="Basic and acidic residues" evidence="1">
    <location>
        <begin position="166"/>
        <end position="177"/>
    </location>
</feature>
<evidence type="ECO:0000256" key="2">
    <source>
        <dbReference type="SAM" id="Phobius"/>
    </source>
</evidence>
<dbReference type="Pfam" id="PF00646">
    <property type="entry name" value="F-box"/>
    <property type="match status" value="1"/>
</dbReference>
<dbReference type="SMART" id="SM00256">
    <property type="entry name" value="FBOX"/>
    <property type="match status" value="1"/>
</dbReference>
<dbReference type="InterPro" id="IPR050796">
    <property type="entry name" value="SCF_F-box_component"/>
</dbReference>
<dbReference type="AlphaFoldDB" id="A0A835ABZ4"/>
<dbReference type="Gene3D" id="1.20.1280.50">
    <property type="match status" value="1"/>
</dbReference>
<dbReference type="PROSITE" id="PS50181">
    <property type="entry name" value="FBOX"/>
    <property type="match status" value="1"/>
</dbReference>
<gene>
    <name evidence="4" type="ORF">HU200_058909</name>
</gene>
<dbReference type="OrthoDB" id="637689at2759"/>
<keyword evidence="2" id="KW-1133">Transmembrane helix</keyword>
<dbReference type="InterPro" id="IPR001810">
    <property type="entry name" value="F-box_dom"/>
</dbReference>
<feature type="transmembrane region" description="Helical" evidence="2">
    <location>
        <begin position="275"/>
        <end position="304"/>
    </location>
</feature>